<dbReference type="Proteomes" id="UP000466442">
    <property type="component" value="Unassembled WGS sequence"/>
</dbReference>
<dbReference type="PANTHER" id="PTHR12546">
    <property type="entry name" value="FER-1-LIKE"/>
    <property type="match status" value="1"/>
</dbReference>
<keyword evidence="5" id="KW-0472">Membrane</keyword>
<keyword evidence="2" id="KW-0812">Transmembrane</keyword>
<evidence type="ECO:0000256" key="2">
    <source>
        <dbReference type="ARBA" id="ARBA00022692"/>
    </source>
</evidence>
<dbReference type="GO" id="GO:0016020">
    <property type="term" value="C:membrane"/>
    <property type="evidence" value="ECO:0007669"/>
    <property type="project" value="UniProtKB-SubCell"/>
</dbReference>
<dbReference type="AlphaFoldDB" id="A0A6A4IZL2"/>
<dbReference type="SMART" id="SM00239">
    <property type="entry name" value="C2"/>
    <property type="match status" value="2"/>
</dbReference>
<dbReference type="InterPro" id="IPR012561">
    <property type="entry name" value="Ferlin_B-domain"/>
</dbReference>
<dbReference type="EMBL" id="WIXP02000013">
    <property type="protein sequence ID" value="KAF6201223.1"/>
    <property type="molecule type" value="Genomic_DNA"/>
</dbReference>
<comment type="subcellular location">
    <subcellularLocation>
        <location evidence="1">Membrane</location>
        <topology evidence="1">Single-pass membrane protein</topology>
    </subcellularLocation>
</comment>
<dbReference type="SUPFAM" id="SSF49562">
    <property type="entry name" value="C2 domain (Calcium/lipid-binding domain, CaLB)"/>
    <property type="match status" value="2"/>
</dbReference>
<dbReference type="InterPro" id="IPR012968">
    <property type="entry name" value="FerIin_dom"/>
</dbReference>
<dbReference type="InterPro" id="IPR035892">
    <property type="entry name" value="C2_domain_sf"/>
</dbReference>
<dbReference type="PROSITE" id="PS50004">
    <property type="entry name" value="C2"/>
    <property type="match status" value="1"/>
</dbReference>
<evidence type="ECO:0000256" key="5">
    <source>
        <dbReference type="ARBA" id="ARBA00023136"/>
    </source>
</evidence>
<accession>A0A6A4IZL2</accession>
<sequence length="611" mass="69299">MDLIKTSKDSLDISDTEETFFNLSVSIYEGRDFVWLDTPTQIIVKFGREKKHTAVHPPTKNPYFNEYFVFDFSGLFNQLLDIPLSIKVYSSKYGPVGKGLLASARFDLATIWLQPNHFISRKLVVLSHPNDPRGNVKGYVLCDLGITSPGVPLPLSTEVIGKPTVIQKGDYFAPDKLGGGKLKAKYSVNIYRAVGLNVSLEEQLIEDEDDYDGGGAAPRKGKQKVRVYFAGMSGVTSNRFKRREPTWNEEIVFTEVFPPLYSRMRIDLYNDKKVFCTRYINLFKISDSNIKGFLPTFGPSFLHMYCPVYEYFGSLLVAVTTQTLAALPEKKKLVGIKREPVNPIEENTYWTTDEFVVFAMVNSVSSIDKSQAKQKLVFSMCLGDNERKPYDHLTNHFLCRPQETVLTSGGHCQIKDSDEKITFFIIKILPDTRHRLFVSNCLDKITSALAAGIEKSYSFSEHDEGKASAILMSAVTEFLRNSSRVRSKELLAFTQLHKERIKVVKHNLGLAQDVFESRDFRKAPIALRLKTAAKHCKHIMRLIDDPQDNFPLLIFKAYAKNRKVLAYCRFSLREVLFSPDDIESGRYCGVLQTLNLKIPFSVVFTELSPPA</sequence>
<proteinExistence type="predicted"/>
<dbReference type="PANTHER" id="PTHR12546:SF60">
    <property type="entry name" value="MISFIRE, ISOFORM F"/>
    <property type="match status" value="1"/>
</dbReference>
<evidence type="ECO:0000313" key="7">
    <source>
        <dbReference type="Proteomes" id="UP000466442"/>
    </source>
</evidence>
<organism evidence="6 7">
    <name type="scientific">Apolygus lucorum</name>
    <name type="common">Small green plant bug</name>
    <name type="synonym">Lygocoris lucorum</name>
    <dbReference type="NCBI Taxonomy" id="248454"/>
    <lineage>
        <taxon>Eukaryota</taxon>
        <taxon>Metazoa</taxon>
        <taxon>Ecdysozoa</taxon>
        <taxon>Arthropoda</taxon>
        <taxon>Hexapoda</taxon>
        <taxon>Insecta</taxon>
        <taxon>Pterygota</taxon>
        <taxon>Neoptera</taxon>
        <taxon>Paraneoptera</taxon>
        <taxon>Hemiptera</taxon>
        <taxon>Heteroptera</taxon>
        <taxon>Panheteroptera</taxon>
        <taxon>Cimicomorpha</taxon>
        <taxon>Miridae</taxon>
        <taxon>Mirini</taxon>
        <taxon>Apolygus</taxon>
    </lineage>
</organism>
<keyword evidence="7" id="KW-1185">Reference proteome</keyword>
<dbReference type="Pfam" id="PF00168">
    <property type="entry name" value="C2"/>
    <property type="match status" value="2"/>
</dbReference>
<keyword evidence="3" id="KW-0677">Repeat</keyword>
<evidence type="ECO:0000256" key="1">
    <source>
        <dbReference type="ARBA" id="ARBA00004167"/>
    </source>
</evidence>
<dbReference type="Pfam" id="PF08150">
    <property type="entry name" value="FerB"/>
    <property type="match status" value="1"/>
</dbReference>
<dbReference type="InterPro" id="IPR037721">
    <property type="entry name" value="Ferlin"/>
</dbReference>
<reference evidence="6" key="1">
    <citation type="journal article" date="2021" name="Mol. Ecol. Resour.">
        <title>Apolygus lucorum genome provides insights into omnivorousness and mesophyll feeding.</title>
        <authorList>
            <person name="Liu Y."/>
            <person name="Liu H."/>
            <person name="Wang H."/>
            <person name="Huang T."/>
            <person name="Liu B."/>
            <person name="Yang B."/>
            <person name="Yin L."/>
            <person name="Li B."/>
            <person name="Zhang Y."/>
            <person name="Zhang S."/>
            <person name="Jiang F."/>
            <person name="Zhang X."/>
            <person name="Ren Y."/>
            <person name="Wang B."/>
            <person name="Wang S."/>
            <person name="Lu Y."/>
            <person name="Wu K."/>
            <person name="Fan W."/>
            <person name="Wang G."/>
        </authorList>
    </citation>
    <scope>NUCLEOTIDE SEQUENCE</scope>
    <source>
        <strain evidence="6">12Hb</strain>
    </source>
</reference>
<keyword evidence="4" id="KW-1133">Transmembrane helix</keyword>
<comment type="caution">
    <text evidence="6">The sequence shown here is derived from an EMBL/GenBank/DDBJ whole genome shotgun (WGS) entry which is preliminary data.</text>
</comment>
<protein>
    <submittedName>
        <fullName evidence="6">Uncharacterized protein</fullName>
    </submittedName>
</protein>
<dbReference type="SMART" id="SM01202">
    <property type="entry name" value="FerI"/>
    <property type="match status" value="1"/>
</dbReference>
<dbReference type="InterPro" id="IPR000008">
    <property type="entry name" value="C2_dom"/>
</dbReference>
<dbReference type="GO" id="GO:0007009">
    <property type="term" value="P:plasma membrane organization"/>
    <property type="evidence" value="ECO:0007669"/>
    <property type="project" value="TreeGrafter"/>
</dbReference>
<dbReference type="SMART" id="SM01201">
    <property type="entry name" value="FerB"/>
    <property type="match status" value="1"/>
</dbReference>
<dbReference type="Gene3D" id="2.60.40.150">
    <property type="entry name" value="C2 domain"/>
    <property type="match status" value="1"/>
</dbReference>
<dbReference type="OrthoDB" id="10059618at2759"/>
<evidence type="ECO:0000256" key="3">
    <source>
        <dbReference type="ARBA" id="ARBA00022737"/>
    </source>
</evidence>
<name>A0A6A4IZL2_APOLU</name>
<gene>
    <name evidence="6" type="ORF">GE061_005670</name>
</gene>
<evidence type="ECO:0000256" key="4">
    <source>
        <dbReference type="ARBA" id="ARBA00022989"/>
    </source>
</evidence>
<evidence type="ECO:0000313" key="6">
    <source>
        <dbReference type="EMBL" id="KAF6201223.1"/>
    </source>
</evidence>